<organism evidence="20 21">
    <name type="scientific">Galemys pyrenaicus</name>
    <name type="common">Iberian desman</name>
    <name type="synonym">Pyrenean desman</name>
    <dbReference type="NCBI Taxonomy" id="202257"/>
    <lineage>
        <taxon>Eukaryota</taxon>
        <taxon>Metazoa</taxon>
        <taxon>Chordata</taxon>
        <taxon>Craniata</taxon>
        <taxon>Vertebrata</taxon>
        <taxon>Euteleostomi</taxon>
        <taxon>Mammalia</taxon>
        <taxon>Eutheria</taxon>
        <taxon>Laurasiatheria</taxon>
        <taxon>Eulipotyphla</taxon>
        <taxon>Talpidae</taxon>
        <taxon>Galemys</taxon>
    </lineage>
</organism>
<evidence type="ECO:0000256" key="1">
    <source>
        <dbReference type="ARBA" id="ARBA00004141"/>
    </source>
</evidence>
<dbReference type="GO" id="GO:0008331">
    <property type="term" value="F:high voltage-gated calcium channel activity"/>
    <property type="evidence" value="ECO:0007669"/>
    <property type="project" value="TreeGrafter"/>
</dbReference>
<evidence type="ECO:0000256" key="3">
    <source>
        <dbReference type="ARBA" id="ARBA00022553"/>
    </source>
</evidence>
<feature type="region of interest" description="Disordered" evidence="17">
    <location>
        <begin position="350"/>
        <end position="403"/>
    </location>
</feature>
<gene>
    <name evidence="20" type="ORF">J0S82_008138</name>
</gene>
<keyword evidence="10 18" id="KW-1133">Transmembrane helix</keyword>
<dbReference type="InterPro" id="IPR005446">
    <property type="entry name" value="VDCC_L_a1su"/>
</dbReference>
<evidence type="ECO:0000256" key="9">
    <source>
        <dbReference type="ARBA" id="ARBA00022882"/>
    </source>
</evidence>
<evidence type="ECO:0000256" key="17">
    <source>
        <dbReference type="SAM" id="MobiDB-lite"/>
    </source>
</evidence>
<keyword evidence="7" id="KW-0677">Repeat</keyword>
<dbReference type="Gene3D" id="6.10.250.2500">
    <property type="match status" value="1"/>
</dbReference>
<name>A0A8J6DIQ2_GALPY</name>
<keyword evidence="9" id="KW-0851">Voltage-gated channel</keyword>
<evidence type="ECO:0000256" key="6">
    <source>
        <dbReference type="ARBA" id="ARBA00022692"/>
    </source>
</evidence>
<keyword evidence="13" id="KW-1015">Disulfide bond</keyword>
<keyword evidence="11" id="KW-0406">Ion transport</keyword>
<dbReference type="SUPFAM" id="SSF81324">
    <property type="entry name" value="Voltage-gated potassium channels"/>
    <property type="match status" value="1"/>
</dbReference>
<dbReference type="EMBL" id="JAGFMF010011958">
    <property type="protein sequence ID" value="KAG8509195.1"/>
    <property type="molecule type" value="Genomic_DNA"/>
</dbReference>
<evidence type="ECO:0000256" key="12">
    <source>
        <dbReference type="ARBA" id="ARBA00023136"/>
    </source>
</evidence>
<evidence type="ECO:0000256" key="2">
    <source>
        <dbReference type="ARBA" id="ARBA00022448"/>
    </source>
</evidence>
<dbReference type="PRINTS" id="PR01630">
    <property type="entry name" value="LVDCCALPHA1"/>
</dbReference>
<dbReference type="PANTHER" id="PTHR45628:SF10">
    <property type="entry name" value="VOLTAGE-DEPENDENT L-TYPE CALCIUM CHANNEL SUBUNIT ALPHA-1C"/>
    <property type="match status" value="1"/>
</dbReference>
<dbReference type="AlphaFoldDB" id="A0A8J6DIQ2"/>
<feature type="transmembrane region" description="Helical" evidence="18">
    <location>
        <begin position="132"/>
        <end position="154"/>
    </location>
</feature>
<feature type="domain" description="Ion transport" evidence="19">
    <location>
        <begin position="26"/>
        <end position="235"/>
    </location>
</feature>
<evidence type="ECO:0000256" key="16">
    <source>
        <dbReference type="ARBA" id="ARBA00036634"/>
    </source>
</evidence>
<accession>A0A8J6DIQ2</accession>
<feature type="transmembrane region" description="Helical" evidence="18">
    <location>
        <begin position="28"/>
        <end position="48"/>
    </location>
</feature>
<feature type="compositionally biased region" description="Acidic residues" evidence="17">
    <location>
        <begin position="350"/>
        <end position="362"/>
    </location>
</feature>
<sequence length="403" mass="44560">MTVVVTVIVCDGREDGADGNGDDERVEYLFLIIFTVEAFLKVIAYGLLFHPNAYLRNGWNLLDFIIVVVGLFSAILEQATKADGANALGGKGAGFDVKALRAFRVLRPLRLVSGVPSLQVVLNSIIKAMVPLLHIALLVLFVIIIYAIIGLELFMGKMHKTCYNQEGIADVPAEDDPSPCALESGHGRQCQNGTVCKPGWDGPKHGITNFDNFAFAMLTVFQCITMEGWTDVLYWVCTPARQRQGSPGWQGFHSRCTHPIINVGWEPPLEVTDQRGAINASVSSYLHFSLMPTCALLFCIPLPCPLYSLTREFSKEREKAKARGDFQKLREKQQLEEDLKGYLDWITQAEDIDPENEDEGMDEEKPRNSKQSPSVLGWVPGAGETGLPLQPVCLPGERGSHRL</sequence>
<evidence type="ECO:0000256" key="4">
    <source>
        <dbReference type="ARBA" id="ARBA00022568"/>
    </source>
</evidence>
<dbReference type="InterPro" id="IPR050599">
    <property type="entry name" value="VDCC_alpha-1_subunit"/>
</dbReference>
<keyword evidence="3" id="KW-0597">Phosphoprotein</keyword>
<comment type="subcellular location">
    <subcellularLocation>
        <location evidence="1">Membrane</location>
        <topology evidence="1">Multi-pass membrane protein</topology>
    </subcellularLocation>
</comment>
<comment type="catalytic activity">
    <reaction evidence="16">
        <text>Ca(2+)(in) = Ca(2+)(out)</text>
        <dbReference type="Rhea" id="RHEA:29671"/>
        <dbReference type="ChEBI" id="CHEBI:29108"/>
    </reaction>
</comment>
<keyword evidence="14" id="KW-0325">Glycoprotein</keyword>
<dbReference type="OrthoDB" id="431720at2759"/>
<evidence type="ECO:0000256" key="13">
    <source>
        <dbReference type="ARBA" id="ARBA00023157"/>
    </source>
</evidence>
<evidence type="ECO:0000256" key="14">
    <source>
        <dbReference type="ARBA" id="ARBA00023180"/>
    </source>
</evidence>
<dbReference type="GO" id="GO:0005891">
    <property type="term" value="C:voltage-gated calcium channel complex"/>
    <property type="evidence" value="ECO:0007669"/>
    <property type="project" value="InterPro"/>
</dbReference>
<dbReference type="FunFam" id="1.20.120.350:FF:000062">
    <property type="entry name" value="Voltage-dependent L-type calcium channel subunit alpha"/>
    <property type="match status" value="1"/>
</dbReference>
<proteinExistence type="predicted"/>
<feature type="transmembrane region" description="Helical" evidence="18">
    <location>
        <begin position="60"/>
        <end position="76"/>
    </location>
</feature>
<keyword evidence="4" id="KW-0109">Calcium transport</keyword>
<dbReference type="Gene3D" id="1.20.120.350">
    <property type="entry name" value="Voltage-gated potassium channels. Chain C"/>
    <property type="match status" value="1"/>
</dbReference>
<dbReference type="Pfam" id="PF00520">
    <property type="entry name" value="Ion_trans"/>
    <property type="match status" value="1"/>
</dbReference>
<dbReference type="InterPro" id="IPR005821">
    <property type="entry name" value="Ion_trans_dom"/>
</dbReference>
<evidence type="ECO:0000256" key="18">
    <source>
        <dbReference type="SAM" id="Phobius"/>
    </source>
</evidence>
<evidence type="ECO:0000256" key="10">
    <source>
        <dbReference type="ARBA" id="ARBA00022989"/>
    </source>
</evidence>
<evidence type="ECO:0000256" key="8">
    <source>
        <dbReference type="ARBA" id="ARBA00022837"/>
    </source>
</evidence>
<dbReference type="GO" id="GO:0098703">
    <property type="term" value="P:calcium ion import across plasma membrane"/>
    <property type="evidence" value="ECO:0007669"/>
    <property type="project" value="TreeGrafter"/>
</dbReference>
<comment type="caution">
    <text evidence="20">The sequence shown here is derived from an EMBL/GenBank/DDBJ whole genome shotgun (WGS) entry which is preliminary data.</text>
</comment>
<evidence type="ECO:0000256" key="7">
    <source>
        <dbReference type="ARBA" id="ARBA00022737"/>
    </source>
</evidence>
<dbReference type="PANTHER" id="PTHR45628">
    <property type="entry name" value="VOLTAGE-DEPENDENT CALCIUM CHANNEL TYPE A SUBUNIT ALPHA-1"/>
    <property type="match status" value="1"/>
</dbReference>
<dbReference type="Gene3D" id="1.10.287.70">
    <property type="match status" value="1"/>
</dbReference>
<keyword evidence="5" id="KW-0107">Calcium channel</keyword>
<evidence type="ECO:0000256" key="5">
    <source>
        <dbReference type="ARBA" id="ARBA00022673"/>
    </source>
</evidence>
<keyword evidence="21" id="KW-1185">Reference proteome</keyword>
<keyword evidence="8" id="KW-0106">Calcium</keyword>
<evidence type="ECO:0000256" key="11">
    <source>
        <dbReference type="ARBA" id="ARBA00023065"/>
    </source>
</evidence>
<evidence type="ECO:0000313" key="21">
    <source>
        <dbReference type="Proteomes" id="UP000700334"/>
    </source>
</evidence>
<evidence type="ECO:0000259" key="19">
    <source>
        <dbReference type="Pfam" id="PF00520"/>
    </source>
</evidence>
<dbReference type="Proteomes" id="UP000700334">
    <property type="component" value="Unassembled WGS sequence"/>
</dbReference>
<evidence type="ECO:0000256" key="15">
    <source>
        <dbReference type="ARBA" id="ARBA00023303"/>
    </source>
</evidence>
<reference evidence="20" key="1">
    <citation type="journal article" date="2021" name="Evol. Appl.">
        <title>The genome of the Pyrenean desman and the effects of bottlenecks and inbreeding on the genomic landscape of an endangered species.</title>
        <authorList>
            <person name="Escoda L."/>
            <person name="Castresana J."/>
        </authorList>
    </citation>
    <scope>NUCLEOTIDE SEQUENCE</scope>
    <source>
        <strain evidence="20">IBE-C5619</strain>
    </source>
</reference>
<keyword evidence="15" id="KW-0407">Ion channel</keyword>
<keyword evidence="2" id="KW-0813">Transport</keyword>
<dbReference type="InterPro" id="IPR027359">
    <property type="entry name" value="Volt_channel_dom_sf"/>
</dbReference>
<protein>
    <submittedName>
        <fullName evidence="20">Voltage-dependent L-type calcium channel subunit alpha-1C</fullName>
    </submittedName>
</protein>
<keyword evidence="12 18" id="KW-0472">Membrane</keyword>
<keyword evidence="6 18" id="KW-0812">Transmembrane</keyword>
<evidence type="ECO:0000313" key="20">
    <source>
        <dbReference type="EMBL" id="KAG8509195.1"/>
    </source>
</evidence>